<protein>
    <submittedName>
        <fullName evidence="2">Uncharacterized protein</fullName>
    </submittedName>
</protein>
<dbReference type="OrthoDB" id="9848837at2"/>
<accession>A0A543CPA7</accession>
<dbReference type="AlphaFoldDB" id="A0A543CPA7"/>
<dbReference type="EMBL" id="VFOZ01000001">
    <property type="protein sequence ID" value="TQL98935.1"/>
    <property type="molecule type" value="Genomic_DNA"/>
</dbReference>
<evidence type="ECO:0000256" key="1">
    <source>
        <dbReference type="SAM" id="Phobius"/>
    </source>
</evidence>
<keyword evidence="1" id="KW-0812">Transmembrane</keyword>
<name>A0A543CPA7_9ACTN</name>
<evidence type="ECO:0000313" key="3">
    <source>
        <dbReference type="Proteomes" id="UP000316096"/>
    </source>
</evidence>
<keyword evidence="1" id="KW-1133">Transmembrane helix</keyword>
<keyword evidence="1" id="KW-0472">Membrane</keyword>
<proteinExistence type="predicted"/>
<keyword evidence="3" id="KW-1185">Reference proteome</keyword>
<dbReference type="RefSeq" id="WP_141957482.1">
    <property type="nucleotide sequence ID" value="NZ_VFOZ01000001.1"/>
</dbReference>
<reference evidence="2 3" key="1">
    <citation type="submission" date="2019-06" db="EMBL/GenBank/DDBJ databases">
        <title>Sequencing the genomes of 1000 actinobacteria strains.</title>
        <authorList>
            <person name="Klenk H.-P."/>
        </authorList>
    </citation>
    <scope>NUCLEOTIDE SEQUENCE [LARGE SCALE GENOMIC DNA]</scope>
    <source>
        <strain evidence="2 3">DSM 102200</strain>
    </source>
</reference>
<comment type="caution">
    <text evidence="2">The sequence shown here is derived from an EMBL/GenBank/DDBJ whole genome shotgun (WGS) entry which is preliminary data.</text>
</comment>
<evidence type="ECO:0000313" key="2">
    <source>
        <dbReference type="EMBL" id="TQL98935.1"/>
    </source>
</evidence>
<gene>
    <name evidence="2" type="ORF">FB559_4586</name>
</gene>
<feature type="transmembrane region" description="Helical" evidence="1">
    <location>
        <begin position="20"/>
        <end position="43"/>
    </location>
</feature>
<sequence>MSHHGSDGPPERTVGGAGRVTLILLVVVVIVGGVPLRAGATLVTDGSGNGNGRNNRNSITVNSPEYNHGIQHITNTNASGITNTQASFCKKKFRHCRISQRLNVFGP</sequence>
<dbReference type="Proteomes" id="UP000316096">
    <property type="component" value="Unassembled WGS sequence"/>
</dbReference>
<organism evidence="2 3">
    <name type="scientific">Actinoallomurus bryophytorum</name>
    <dbReference type="NCBI Taxonomy" id="1490222"/>
    <lineage>
        <taxon>Bacteria</taxon>
        <taxon>Bacillati</taxon>
        <taxon>Actinomycetota</taxon>
        <taxon>Actinomycetes</taxon>
        <taxon>Streptosporangiales</taxon>
        <taxon>Thermomonosporaceae</taxon>
        <taxon>Actinoallomurus</taxon>
    </lineage>
</organism>